<dbReference type="EMBL" id="JBHUFC010000006">
    <property type="protein sequence ID" value="MFD1788929.1"/>
    <property type="molecule type" value="Genomic_DNA"/>
</dbReference>
<evidence type="ECO:0000313" key="2">
    <source>
        <dbReference type="EMBL" id="MFD1788929.1"/>
    </source>
</evidence>
<accession>A0ABW4NFU5</accession>
<dbReference type="Pfam" id="PF04657">
    <property type="entry name" value="DMT_YdcZ"/>
    <property type="match status" value="1"/>
</dbReference>
<dbReference type="SUPFAM" id="SSF103481">
    <property type="entry name" value="Multidrug resistance efflux transporter EmrE"/>
    <property type="match status" value="1"/>
</dbReference>
<dbReference type="PANTHER" id="PTHR34821:SF2">
    <property type="entry name" value="INNER MEMBRANE PROTEIN YDCZ"/>
    <property type="match status" value="1"/>
</dbReference>
<evidence type="ECO:0000256" key="1">
    <source>
        <dbReference type="SAM" id="Phobius"/>
    </source>
</evidence>
<comment type="caution">
    <text evidence="2">The sequence shown here is derived from an EMBL/GenBank/DDBJ whole genome shotgun (WGS) entry which is preliminary data.</text>
</comment>
<keyword evidence="1" id="KW-0812">Transmembrane</keyword>
<evidence type="ECO:0000313" key="3">
    <source>
        <dbReference type="Proteomes" id="UP001597283"/>
    </source>
</evidence>
<feature type="transmembrane region" description="Helical" evidence="1">
    <location>
        <begin position="67"/>
        <end position="88"/>
    </location>
</feature>
<dbReference type="Proteomes" id="UP001597283">
    <property type="component" value="Unassembled WGS sequence"/>
</dbReference>
<dbReference type="PANTHER" id="PTHR34821">
    <property type="entry name" value="INNER MEMBRANE PROTEIN YDCZ"/>
    <property type="match status" value="1"/>
</dbReference>
<reference evidence="3" key="1">
    <citation type="journal article" date="2019" name="Int. J. Syst. Evol. Microbiol.">
        <title>The Global Catalogue of Microorganisms (GCM) 10K type strain sequencing project: providing services to taxonomists for standard genome sequencing and annotation.</title>
        <authorList>
            <consortium name="The Broad Institute Genomics Platform"/>
            <consortium name="The Broad Institute Genome Sequencing Center for Infectious Disease"/>
            <person name="Wu L."/>
            <person name="Ma J."/>
        </authorList>
    </citation>
    <scope>NUCLEOTIDE SEQUENCE [LARGE SCALE GENOMIC DNA]</scope>
    <source>
        <strain evidence="3">Q85</strain>
    </source>
</reference>
<keyword evidence="3" id="KW-1185">Reference proteome</keyword>
<feature type="transmembrane region" description="Helical" evidence="1">
    <location>
        <begin position="34"/>
        <end position="55"/>
    </location>
</feature>
<dbReference type="InterPro" id="IPR037185">
    <property type="entry name" value="EmrE-like"/>
</dbReference>
<protein>
    <submittedName>
        <fullName evidence="2">DMT family transporter</fullName>
    </submittedName>
</protein>
<gene>
    <name evidence="2" type="ORF">ACFSC3_15290</name>
</gene>
<keyword evidence="1" id="KW-1133">Transmembrane helix</keyword>
<proteinExistence type="predicted"/>
<keyword evidence="1" id="KW-0472">Membrane</keyword>
<name>A0ABW4NFU5_9SPHN</name>
<dbReference type="InterPro" id="IPR006750">
    <property type="entry name" value="YdcZ"/>
</dbReference>
<feature type="transmembrane region" description="Helical" evidence="1">
    <location>
        <begin position="124"/>
        <end position="143"/>
    </location>
</feature>
<organism evidence="2 3">
    <name type="scientific">Sphingomonas floccifaciens</name>
    <dbReference type="NCBI Taxonomy" id="1844115"/>
    <lineage>
        <taxon>Bacteria</taxon>
        <taxon>Pseudomonadati</taxon>
        <taxon>Pseudomonadota</taxon>
        <taxon>Alphaproteobacteria</taxon>
        <taxon>Sphingomonadales</taxon>
        <taxon>Sphingomonadaceae</taxon>
        <taxon>Sphingomonas</taxon>
    </lineage>
</organism>
<dbReference type="RefSeq" id="WP_380941482.1">
    <property type="nucleotide sequence ID" value="NZ_JBHUFC010000006.1"/>
</dbReference>
<sequence>MNVLLPIILTLLAGIGVAAQAPTNAMLAKVSGSTLLASLVSFSVGTAAIAIVWAASDRVSPTTLRAAPSWAWLGGIYGAIYVATAAYAAPRLGVATMLMVAIGGQLVAAVVIDHFGLFGLRAEPVSASRIAGLVLVFAGVLLVRR</sequence>
<feature type="transmembrane region" description="Helical" evidence="1">
    <location>
        <begin position="94"/>
        <end position="112"/>
    </location>
</feature>